<comment type="caution">
    <text evidence="9">The sequence shown here is derived from an EMBL/GenBank/DDBJ whole genome shotgun (WGS) entry which is preliminary data.</text>
</comment>
<feature type="transmembrane region" description="Helical" evidence="7">
    <location>
        <begin position="49"/>
        <end position="66"/>
    </location>
</feature>
<evidence type="ECO:0000256" key="1">
    <source>
        <dbReference type="ARBA" id="ARBA00004651"/>
    </source>
</evidence>
<dbReference type="GO" id="GO:0005886">
    <property type="term" value="C:plasma membrane"/>
    <property type="evidence" value="ECO:0007669"/>
    <property type="project" value="UniProtKB-SubCell"/>
</dbReference>
<evidence type="ECO:0000256" key="6">
    <source>
        <dbReference type="ARBA" id="ARBA00023136"/>
    </source>
</evidence>
<evidence type="ECO:0000256" key="5">
    <source>
        <dbReference type="ARBA" id="ARBA00022989"/>
    </source>
</evidence>
<dbReference type="InterPro" id="IPR011701">
    <property type="entry name" value="MFS"/>
</dbReference>
<comment type="subcellular location">
    <subcellularLocation>
        <location evidence="1">Cell membrane</location>
        <topology evidence="1">Multi-pass membrane protein</topology>
    </subcellularLocation>
</comment>
<feature type="transmembrane region" description="Helical" evidence="7">
    <location>
        <begin position="204"/>
        <end position="223"/>
    </location>
</feature>
<evidence type="ECO:0000256" key="7">
    <source>
        <dbReference type="SAM" id="Phobius"/>
    </source>
</evidence>
<dbReference type="InterPro" id="IPR020846">
    <property type="entry name" value="MFS_dom"/>
</dbReference>
<dbReference type="Proteomes" id="UP000266889">
    <property type="component" value="Unassembled WGS sequence"/>
</dbReference>
<dbReference type="SUPFAM" id="SSF103473">
    <property type="entry name" value="MFS general substrate transporter"/>
    <property type="match status" value="1"/>
</dbReference>
<feature type="transmembrane region" description="Helical" evidence="7">
    <location>
        <begin position="267"/>
        <end position="292"/>
    </location>
</feature>
<dbReference type="Gene3D" id="1.20.1250.20">
    <property type="entry name" value="MFS general substrate transporter like domains"/>
    <property type="match status" value="1"/>
</dbReference>
<dbReference type="InterPro" id="IPR001958">
    <property type="entry name" value="Tet-R_TetA/multi-R_MdtG-like"/>
</dbReference>
<evidence type="ECO:0000256" key="2">
    <source>
        <dbReference type="ARBA" id="ARBA00022448"/>
    </source>
</evidence>
<accession>A0A3N9XBZ9</accession>
<evidence type="ECO:0000313" key="9">
    <source>
        <dbReference type="EMBL" id="RQX10429.1"/>
    </source>
</evidence>
<dbReference type="RefSeq" id="WP_124855574.1">
    <property type="nucleotide sequence ID" value="NZ_JBEXWX010000030.1"/>
</dbReference>
<gene>
    <name evidence="9" type="ORF">DLJ58_11270</name>
</gene>
<feature type="transmembrane region" description="Helical" evidence="7">
    <location>
        <begin position="229"/>
        <end position="247"/>
    </location>
</feature>
<evidence type="ECO:0000313" key="10">
    <source>
        <dbReference type="Proteomes" id="UP000266889"/>
    </source>
</evidence>
<evidence type="ECO:0000256" key="4">
    <source>
        <dbReference type="ARBA" id="ARBA00022692"/>
    </source>
</evidence>
<name>A0A3N9XBZ9_9ACTN</name>
<dbReference type="PRINTS" id="PR01035">
    <property type="entry name" value="TCRTETA"/>
</dbReference>
<reference evidence="9 10" key="1">
    <citation type="submission" date="2018-05" db="EMBL/GenBank/DDBJ databases">
        <title>Micromonospora from Atacama Desert.</title>
        <authorList>
            <person name="Carro L."/>
            <person name="Goodfellow M."/>
            <person name="Klenk H.-P."/>
        </authorList>
    </citation>
    <scope>NUCLEOTIDE SEQUENCE [LARGE SCALE GENOMIC DNA]</scope>
    <source>
        <strain evidence="9 10">LB32</strain>
    </source>
</reference>
<evidence type="ECO:0000259" key="8">
    <source>
        <dbReference type="PROSITE" id="PS50850"/>
    </source>
</evidence>
<dbReference type="GO" id="GO:0022857">
    <property type="term" value="F:transmembrane transporter activity"/>
    <property type="evidence" value="ECO:0007669"/>
    <property type="project" value="InterPro"/>
</dbReference>
<keyword evidence="5 7" id="KW-1133">Transmembrane helix</keyword>
<dbReference type="PANTHER" id="PTHR42718">
    <property type="entry name" value="MAJOR FACILITATOR SUPERFAMILY MULTIDRUG TRANSPORTER MFSC"/>
    <property type="match status" value="1"/>
</dbReference>
<keyword evidence="4 7" id="KW-0812">Transmembrane</keyword>
<protein>
    <recommendedName>
        <fullName evidence="8">Major facilitator superfamily (MFS) profile domain-containing protein</fullName>
    </recommendedName>
</protein>
<dbReference type="EMBL" id="QGSY01000157">
    <property type="protein sequence ID" value="RQX10429.1"/>
    <property type="molecule type" value="Genomic_DNA"/>
</dbReference>
<dbReference type="AlphaFoldDB" id="A0A3N9XBZ9"/>
<feature type="transmembrane region" description="Helical" evidence="7">
    <location>
        <begin position="166"/>
        <end position="183"/>
    </location>
</feature>
<feature type="transmembrane region" description="Helical" evidence="7">
    <location>
        <begin position="298"/>
        <end position="319"/>
    </location>
</feature>
<keyword evidence="10" id="KW-1185">Reference proteome</keyword>
<feature type="transmembrane region" description="Helical" evidence="7">
    <location>
        <begin position="139"/>
        <end position="160"/>
    </location>
</feature>
<keyword evidence="6 7" id="KW-0472">Membrane</keyword>
<dbReference type="InterPro" id="IPR036259">
    <property type="entry name" value="MFS_trans_sf"/>
</dbReference>
<feature type="domain" description="Major facilitator superfamily (MFS) profile" evidence="8">
    <location>
        <begin position="12"/>
        <end position="394"/>
    </location>
</feature>
<keyword evidence="2" id="KW-0813">Transport</keyword>
<organism evidence="9 10">
    <name type="scientific">Micromonospora arida</name>
    <dbReference type="NCBI Taxonomy" id="2203715"/>
    <lineage>
        <taxon>Bacteria</taxon>
        <taxon>Bacillati</taxon>
        <taxon>Actinomycetota</taxon>
        <taxon>Actinomycetes</taxon>
        <taxon>Micromonosporales</taxon>
        <taxon>Micromonosporaceae</taxon>
        <taxon>Micromonospora</taxon>
    </lineage>
</organism>
<dbReference type="Pfam" id="PF07690">
    <property type="entry name" value="MFS_1"/>
    <property type="match status" value="1"/>
</dbReference>
<evidence type="ECO:0000256" key="3">
    <source>
        <dbReference type="ARBA" id="ARBA00022475"/>
    </source>
</evidence>
<feature type="transmembrane region" description="Helical" evidence="7">
    <location>
        <begin position="78"/>
        <end position="96"/>
    </location>
</feature>
<dbReference type="PROSITE" id="PS50850">
    <property type="entry name" value="MFS"/>
    <property type="match status" value="1"/>
</dbReference>
<dbReference type="OrthoDB" id="3218494at2"/>
<feature type="transmembrane region" description="Helical" evidence="7">
    <location>
        <begin position="108"/>
        <end position="127"/>
    </location>
</feature>
<sequence length="394" mass="41007">MLDTVARPRRCLVLLVCVAPLMANADAGLVVLALPEIQRDLSMSLTTAHWVINVYAVLVGGLQMLGGRLSDRYGARRLLLGSLMAFAVTSTMRALAPSAWVLLPARAGQAAAAVAMLVPVAMGLLLTMTPRQAQRRNGLALWAACGGIGSVAGVLAGGLAATYLSWRWAFLLNVPLALGAFVANRRLKPGEKRCAGNSAVGVPGALLLAGTMLALVYALVSVAGQRSGTSAWALLAVAVVLGGLFLATEARSRDPLIPSALLRSRFLVVGALGILFVAAATGPVVFVGSMYLRDVHGYSAWTAGCALLPVVGGVVVVVVGRWSSRLLGRYGPRLSCLVGCGLTGSGLRGDWCEQGSARRWICGGVGRPKTYDRGLNSPPGSPCSRSNTCPWPRN</sequence>
<dbReference type="PANTHER" id="PTHR42718:SF46">
    <property type="entry name" value="BLR6921 PROTEIN"/>
    <property type="match status" value="1"/>
</dbReference>
<proteinExistence type="predicted"/>
<keyword evidence="3" id="KW-1003">Cell membrane</keyword>